<dbReference type="Proteomes" id="UP000258927">
    <property type="component" value="Chromosome"/>
</dbReference>
<accession>A0A2R4MEL1</accession>
<evidence type="ECO:0000313" key="1">
    <source>
        <dbReference type="EMBL" id="AVX04354.1"/>
    </source>
</evidence>
<dbReference type="KEGG" id="mmyr:MXMO3_01829"/>
<organism evidence="1 2">
    <name type="scientific">Maritalea myrionectae</name>
    <dbReference type="NCBI Taxonomy" id="454601"/>
    <lineage>
        <taxon>Bacteria</taxon>
        <taxon>Pseudomonadati</taxon>
        <taxon>Pseudomonadota</taxon>
        <taxon>Alphaproteobacteria</taxon>
        <taxon>Hyphomicrobiales</taxon>
        <taxon>Devosiaceae</taxon>
        <taxon>Maritalea</taxon>
    </lineage>
</organism>
<dbReference type="EMBL" id="CP021330">
    <property type="protein sequence ID" value="AVX04354.1"/>
    <property type="molecule type" value="Genomic_DNA"/>
</dbReference>
<name>A0A2R4MEL1_9HYPH</name>
<proteinExistence type="predicted"/>
<sequence>MSIVFSGAYTLARATDAESGLPRIYHHNLVAFDTITAEQETTANPATNLANSDTSLSWKSGSTASQKLTVLFDYTDPIDYVAFARHNFADGGASITSIEILDPGGDPDTPGDWTEVVGANVLADNLATVFQFTATVANGLRITLNPGTVAPEAAVMYCGTSLPLTYGLPVGHMPIKYARQSRGFGATAESGDRLGYVELGATLSGNIVQKDLDPVWYRENLKDIGMEGKRSTFFFAWDPENYPDEVAYCWTTNNPIPIINRVTGEIDITFEVDGLAI</sequence>
<reference evidence="1 2" key="1">
    <citation type="submission" date="2017-05" db="EMBL/GenBank/DDBJ databases">
        <title>Genome Analysis of Maritalea myrionectae HL2708#5.</title>
        <authorList>
            <consortium name="Cotde Inc.-PKNU"/>
            <person name="Jang D."/>
            <person name="Oh H.-M."/>
        </authorList>
    </citation>
    <scope>NUCLEOTIDE SEQUENCE [LARGE SCALE GENOMIC DNA]</scope>
    <source>
        <strain evidence="1 2">HL2708#5</strain>
    </source>
</reference>
<dbReference type="AlphaFoldDB" id="A0A2R4MEL1"/>
<evidence type="ECO:0008006" key="3">
    <source>
        <dbReference type="Google" id="ProtNLM"/>
    </source>
</evidence>
<protein>
    <recommendedName>
        <fullName evidence="3">F5/8 type C domain-containing protein</fullName>
    </recommendedName>
</protein>
<evidence type="ECO:0000313" key="2">
    <source>
        <dbReference type="Proteomes" id="UP000258927"/>
    </source>
</evidence>
<gene>
    <name evidence="1" type="ORF">MXMO3_01829</name>
</gene>
<dbReference type="RefSeq" id="WP_117395683.1">
    <property type="nucleotide sequence ID" value="NZ_CP021330.1"/>
</dbReference>
<keyword evidence="2" id="KW-1185">Reference proteome</keyword>